<dbReference type="OrthoDB" id="5535at10239"/>
<dbReference type="CDD" id="cd07573">
    <property type="entry name" value="CPA"/>
    <property type="match status" value="1"/>
</dbReference>
<dbReference type="SUPFAM" id="SSF56317">
    <property type="entry name" value="Carbon-nitrogen hydrolase"/>
    <property type="match status" value="1"/>
</dbReference>
<gene>
    <name evidence="3" type="primary">B116R</name>
    <name evidence="3" type="ORF">NY2A_B116R</name>
</gene>
<dbReference type="GeneID" id="5659460"/>
<feature type="domain" description="CN hydrolase" evidence="2">
    <location>
        <begin position="5"/>
        <end position="262"/>
    </location>
</feature>
<name>A7IVZ1_PBCVN</name>
<dbReference type="RefSeq" id="YP_001497312.1">
    <property type="nucleotide sequence ID" value="NC_009898.1"/>
</dbReference>
<dbReference type="GO" id="GO:0050126">
    <property type="term" value="F:N-carbamoylputrescine amidase activity"/>
    <property type="evidence" value="ECO:0007669"/>
    <property type="project" value="TreeGrafter"/>
</dbReference>
<reference evidence="3 4" key="1">
    <citation type="journal article" date="2007" name="Virology">
        <title>Sequence and annotation of the 369-kb NY-2A and the 345-kb AR158 viruses that infect Chlorella NC64A.</title>
        <authorList>
            <person name="Fitzgerald L.A."/>
            <person name="Graves M.V."/>
            <person name="Li X."/>
            <person name="Feldblyum T."/>
            <person name="Nierman W.C."/>
            <person name="Van Etten J.L."/>
        </authorList>
    </citation>
    <scope>NUCLEOTIDE SEQUENCE [LARGE SCALE GENOMIC DNA]</scope>
    <source>
        <strain evidence="3 4">NY-2A</strain>
    </source>
</reference>
<accession>A7IVZ1</accession>
<keyword evidence="1" id="KW-0378">Hydrolase</keyword>
<organism evidence="3 4">
    <name type="scientific">Paramecium bursaria Chlorella virus NY2A</name>
    <name type="common">PBCV-NY2A</name>
    <dbReference type="NCBI Taxonomy" id="46021"/>
    <lineage>
        <taxon>Viruses</taxon>
        <taxon>Varidnaviria</taxon>
        <taxon>Bamfordvirae</taxon>
        <taxon>Nucleocytoviricota</taxon>
        <taxon>Megaviricetes</taxon>
        <taxon>Algavirales</taxon>
        <taxon>Phycodnaviridae</taxon>
        <taxon>Chlorovirus</taxon>
        <taxon>Chlorovirus americanus</taxon>
    </lineage>
</organism>
<dbReference type="Proteomes" id="UP000202419">
    <property type="component" value="Segment"/>
</dbReference>
<dbReference type="Pfam" id="PF00795">
    <property type="entry name" value="CN_hydrolase"/>
    <property type="match status" value="1"/>
</dbReference>
<evidence type="ECO:0000259" key="2">
    <source>
        <dbReference type="PROSITE" id="PS50263"/>
    </source>
</evidence>
<dbReference type="PROSITE" id="PS50263">
    <property type="entry name" value="CN_HYDROLASE"/>
    <property type="match status" value="1"/>
</dbReference>
<dbReference type="InterPro" id="IPR050345">
    <property type="entry name" value="Aliph_Amidase/BUP"/>
</dbReference>
<keyword evidence="4" id="KW-1185">Reference proteome</keyword>
<dbReference type="InterPro" id="IPR003010">
    <property type="entry name" value="C-N_Hydrolase"/>
</dbReference>
<evidence type="ECO:0000313" key="4">
    <source>
        <dbReference type="Proteomes" id="UP000202419"/>
    </source>
</evidence>
<dbReference type="GO" id="GO:0033388">
    <property type="term" value="P:putrescine biosynthetic process from arginine"/>
    <property type="evidence" value="ECO:0007669"/>
    <property type="project" value="TreeGrafter"/>
</dbReference>
<sequence>MTRKVTIATTQFACTHDIYGNIERAEMLVRNAAANGAQVIILQELFATKYFCQTQSPQYFKLADPADDSVIVEIFSKLAKELGVVIPIPFFEKDGNNYYNSVAVADADGSIVGVYRKTHIPQSKCYEEKFYFTPSSNPYEVFETKYGKLGVLICWDQWFSEAAKCLALEGADFIVYPTAIGSEPEFPNGESYLHWARTITGHAAATGVPVIVANRIGRERFGKTKIDFFGGSFIADGTGAVVTQVGGVPQKNGGVDPEPVDLKGYTKYTFDLDALENHRAFWGLYRDRRPELYSRLIE</sequence>
<proteinExistence type="predicted"/>
<organismHost>
    <name type="scientific">Chlorella</name>
    <dbReference type="NCBI Taxonomy" id="3071"/>
</organismHost>
<dbReference type="Gene3D" id="3.60.110.10">
    <property type="entry name" value="Carbon-nitrogen hydrolase"/>
    <property type="match status" value="1"/>
</dbReference>
<evidence type="ECO:0000256" key="1">
    <source>
        <dbReference type="ARBA" id="ARBA00022801"/>
    </source>
</evidence>
<evidence type="ECO:0000313" key="3">
    <source>
        <dbReference type="EMBL" id="ABT14515.1"/>
    </source>
</evidence>
<dbReference type="PANTHER" id="PTHR43674:SF2">
    <property type="entry name" value="BETA-UREIDOPROPIONASE"/>
    <property type="match status" value="1"/>
</dbReference>
<dbReference type="PANTHER" id="PTHR43674">
    <property type="entry name" value="NITRILASE C965.09-RELATED"/>
    <property type="match status" value="1"/>
</dbReference>
<dbReference type="InterPro" id="IPR036526">
    <property type="entry name" value="C-N_Hydrolase_sf"/>
</dbReference>
<dbReference type="EMBL" id="DQ491002">
    <property type="protein sequence ID" value="ABT14515.1"/>
    <property type="molecule type" value="Genomic_DNA"/>
</dbReference>
<protein>
    <submittedName>
        <fullName evidence="3">Uncharacterized protein B116R</fullName>
    </submittedName>
</protein>
<dbReference type="KEGG" id="vg:5659460"/>